<reference evidence="13" key="1">
    <citation type="submission" date="2017-02" db="UniProtKB">
        <authorList>
            <consortium name="WormBaseParasite"/>
        </authorList>
    </citation>
    <scope>IDENTIFICATION</scope>
</reference>
<evidence type="ECO:0000256" key="5">
    <source>
        <dbReference type="ARBA" id="ARBA00023043"/>
    </source>
</evidence>
<keyword evidence="12" id="KW-1185">Reference proteome</keyword>
<keyword evidence="6 8" id="KW-0472">Membrane</keyword>
<evidence type="ECO:0000256" key="2">
    <source>
        <dbReference type="ARBA" id="ARBA00022692"/>
    </source>
</evidence>
<feature type="transmembrane region" description="Helical" evidence="8">
    <location>
        <begin position="225"/>
        <end position="243"/>
    </location>
</feature>
<comment type="similarity">
    <text evidence="8">Belongs to the DHHC palmitoyltransferase family.</text>
</comment>
<keyword evidence="8" id="KW-0808">Transferase</keyword>
<dbReference type="SMART" id="SM00248">
    <property type="entry name" value="ANK"/>
    <property type="match status" value="3"/>
</dbReference>
<keyword evidence="3" id="KW-0677">Repeat</keyword>
<evidence type="ECO:0000256" key="1">
    <source>
        <dbReference type="ARBA" id="ARBA00004141"/>
    </source>
</evidence>
<dbReference type="PROSITE" id="PS50297">
    <property type="entry name" value="ANK_REP_REGION"/>
    <property type="match status" value="2"/>
</dbReference>
<dbReference type="EC" id="2.3.1.225" evidence="8"/>
<protein>
    <recommendedName>
        <fullName evidence="8">Palmitoyltransferase</fullName>
        <ecNumber evidence="8">2.3.1.225</ecNumber>
    </recommendedName>
</protein>
<feature type="repeat" description="ANK" evidence="7">
    <location>
        <begin position="131"/>
        <end position="163"/>
    </location>
</feature>
<feature type="repeat" description="ANK" evidence="7">
    <location>
        <begin position="98"/>
        <end position="130"/>
    </location>
</feature>
<dbReference type="InterPro" id="IPR001594">
    <property type="entry name" value="Palmitoyltrfase_DHHC"/>
</dbReference>
<name>A0A0N4V5G4_ENTVE</name>
<organism evidence="13">
    <name type="scientific">Enterobius vermicularis</name>
    <name type="common">Human pinworm</name>
    <dbReference type="NCBI Taxonomy" id="51028"/>
    <lineage>
        <taxon>Eukaryota</taxon>
        <taxon>Metazoa</taxon>
        <taxon>Ecdysozoa</taxon>
        <taxon>Nematoda</taxon>
        <taxon>Chromadorea</taxon>
        <taxon>Rhabditida</taxon>
        <taxon>Spirurina</taxon>
        <taxon>Oxyuridomorpha</taxon>
        <taxon>Oxyuroidea</taxon>
        <taxon>Oxyuridae</taxon>
        <taxon>Enterobius</taxon>
    </lineage>
</organism>
<evidence type="ECO:0000313" key="11">
    <source>
        <dbReference type="EMBL" id="VDD90336.1"/>
    </source>
</evidence>
<dbReference type="Proteomes" id="UP000274131">
    <property type="component" value="Unassembled WGS sequence"/>
</dbReference>
<dbReference type="AlphaFoldDB" id="A0A0N4V5G4"/>
<dbReference type="STRING" id="51028.A0A0N4V5G4"/>
<evidence type="ECO:0000313" key="13">
    <source>
        <dbReference type="WBParaSite" id="EVEC_0000547601-mRNA-1"/>
    </source>
</evidence>
<feature type="compositionally biased region" description="Polar residues" evidence="9">
    <location>
        <begin position="1"/>
        <end position="16"/>
    </location>
</feature>
<keyword evidence="8" id="KW-0012">Acyltransferase</keyword>
<evidence type="ECO:0000256" key="9">
    <source>
        <dbReference type="SAM" id="MobiDB-lite"/>
    </source>
</evidence>
<dbReference type="PANTHER" id="PTHR24161:SF85">
    <property type="entry name" value="PALMITOYLTRANSFERASE HIP14"/>
    <property type="match status" value="1"/>
</dbReference>
<feature type="transmembrane region" description="Helical" evidence="8">
    <location>
        <begin position="410"/>
        <end position="432"/>
    </location>
</feature>
<dbReference type="PROSITE" id="PS50216">
    <property type="entry name" value="DHHC"/>
    <property type="match status" value="1"/>
</dbReference>
<comment type="subcellular location">
    <subcellularLocation>
        <location evidence="1">Membrane</location>
        <topology evidence="1">Multi-pass membrane protein</topology>
    </subcellularLocation>
</comment>
<gene>
    <name evidence="11" type="ORF">EVEC_LOCUS5087</name>
</gene>
<dbReference type="PROSITE" id="PS50088">
    <property type="entry name" value="ANK_REPEAT"/>
    <property type="match status" value="2"/>
</dbReference>
<evidence type="ECO:0000256" key="7">
    <source>
        <dbReference type="PROSITE-ProRule" id="PRU00023"/>
    </source>
</evidence>
<dbReference type="OrthoDB" id="302728at2759"/>
<dbReference type="EMBL" id="UXUI01008050">
    <property type="protein sequence ID" value="VDD90336.1"/>
    <property type="molecule type" value="Genomic_DNA"/>
</dbReference>
<dbReference type="PANTHER" id="PTHR24161">
    <property type="entry name" value="ANK_REP_REGION DOMAIN-CONTAINING PROTEIN-RELATED"/>
    <property type="match status" value="1"/>
</dbReference>
<accession>A0A0N4V5G4</accession>
<feature type="region of interest" description="Disordered" evidence="9">
    <location>
        <begin position="1"/>
        <end position="28"/>
    </location>
</feature>
<dbReference type="Gene3D" id="1.25.40.20">
    <property type="entry name" value="Ankyrin repeat-containing domain"/>
    <property type="match status" value="1"/>
</dbReference>
<dbReference type="InterPro" id="IPR002110">
    <property type="entry name" value="Ankyrin_rpt"/>
</dbReference>
<feature type="domain" description="Palmitoyltransferase DHHC" evidence="10">
    <location>
        <begin position="302"/>
        <end position="442"/>
    </location>
</feature>
<feature type="transmembrane region" description="Helical" evidence="8">
    <location>
        <begin position="258"/>
        <end position="275"/>
    </location>
</feature>
<dbReference type="InterPro" id="IPR036770">
    <property type="entry name" value="Ankyrin_rpt-contain_sf"/>
</dbReference>
<dbReference type="Pfam" id="PF12796">
    <property type="entry name" value="Ank_2"/>
    <property type="match status" value="1"/>
</dbReference>
<evidence type="ECO:0000313" key="12">
    <source>
        <dbReference type="Proteomes" id="UP000274131"/>
    </source>
</evidence>
<evidence type="ECO:0000259" key="10">
    <source>
        <dbReference type="Pfam" id="PF01529"/>
    </source>
</evidence>
<evidence type="ECO:0000256" key="3">
    <source>
        <dbReference type="ARBA" id="ARBA00022737"/>
    </source>
</evidence>
<dbReference type="GO" id="GO:0016020">
    <property type="term" value="C:membrane"/>
    <property type="evidence" value="ECO:0007669"/>
    <property type="project" value="UniProtKB-SubCell"/>
</dbReference>
<evidence type="ECO:0000256" key="4">
    <source>
        <dbReference type="ARBA" id="ARBA00022989"/>
    </source>
</evidence>
<reference evidence="11 12" key="2">
    <citation type="submission" date="2018-10" db="EMBL/GenBank/DDBJ databases">
        <authorList>
            <consortium name="Pathogen Informatics"/>
        </authorList>
    </citation>
    <scope>NUCLEOTIDE SEQUENCE [LARGE SCALE GENOMIC DNA]</scope>
</reference>
<dbReference type="Pfam" id="PF01529">
    <property type="entry name" value="DHHC"/>
    <property type="match status" value="1"/>
</dbReference>
<feature type="transmembrane region" description="Helical" evidence="8">
    <location>
        <begin position="379"/>
        <end position="398"/>
    </location>
</feature>
<keyword evidence="4 8" id="KW-1133">Transmembrane helix</keyword>
<keyword evidence="2 8" id="KW-0812">Transmembrane</keyword>
<comment type="catalytic activity">
    <reaction evidence="8">
        <text>L-cysteinyl-[protein] + hexadecanoyl-CoA = S-hexadecanoyl-L-cysteinyl-[protein] + CoA</text>
        <dbReference type="Rhea" id="RHEA:36683"/>
        <dbReference type="Rhea" id="RHEA-COMP:10131"/>
        <dbReference type="Rhea" id="RHEA-COMP:11032"/>
        <dbReference type="ChEBI" id="CHEBI:29950"/>
        <dbReference type="ChEBI" id="CHEBI:57287"/>
        <dbReference type="ChEBI" id="CHEBI:57379"/>
        <dbReference type="ChEBI" id="CHEBI:74151"/>
        <dbReference type="EC" id="2.3.1.225"/>
    </reaction>
</comment>
<sequence length="501" mass="55785">MDTLVAQTSSRTNNSEGRGGKFDSAGSPLNVGIEETIRRGKASGMFVSGWEQDDDGVGEKDMNSVVEQLLTAAENDDVETMKVLLARDPSLIKARDVDGYTALHRAAYNNNIESVKFLLLSGADFEACTEDGWTPLHSAAHWACYETIGVLLSHGVNVNCRTKGNLTPLHLAISSQEDGERVFHTVRYLLEAPGIDPSVLSNAGDSPVMLARRAAPRIYEIVNNYLKRLGVIAGVVALVLIYVCPATYGEGRCGNEKVIAAVVVAELAANFYCFLKYSRQNDPQRWIRKATLDTPLESGLSQSKYCMECNRNAPKRSHHCPLCNMCVLRKDHHCFMTGACVGIANQRYFIVFVLWAGLGAGIGAYYLLMYLVKYVEPEWYPFGFVKFIAPVAVFRWIYGVDSLVNTGICILFSMAAASSIIALIFFGTQMYFTLMGYTAYDYNTLSRYCELESDGETFKERLNLVFGAYWPLNFIFPQVWFKNVLTPEIARNIFISRAKDL</sequence>
<proteinExistence type="inferred from homology"/>
<comment type="domain">
    <text evidence="8">The DHHC domain is required for palmitoyltransferase activity.</text>
</comment>
<evidence type="ECO:0000256" key="8">
    <source>
        <dbReference type="RuleBase" id="RU079119"/>
    </source>
</evidence>
<dbReference type="GO" id="GO:0019706">
    <property type="term" value="F:protein-cysteine S-palmitoyltransferase activity"/>
    <property type="evidence" value="ECO:0007669"/>
    <property type="project" value="UniProtKB-EC"/>
</dbReference>
<keyword evidence="5 7" id="KW-0040">ANK repeat</keyword>
<evidence type="ECO:0000256" key="6">
    <source>
        <dbReference type="ARBA" id="ARBA00023136"/>
    </source>
</evidence>
<feature type="transmembrane region" description="Helical" evidence="8">
    <location>
        <begin position="348"/>
        <end position="367"/>
    </location>
</feature>
<dbReference type="WBParaSite" id="EVEC_0000547601-mRNA-1">
    <property type="protein sequence ID" value="EVEC_0000547601-mRNA-1"/>
    <property type="gene ID" value="EVEC_0000547601"/>
</dbReference>
<dbReference type="SUPFAM" id="SSF48403">
    <property type="entry name" value="Ankyrin repeat"/>
    <property type="match status" value="1"/>
</dbReference>